<proteinExistence type="predicted"/>
<name>A0ACB9FPB3_ARCLA</name>
<evidence type="ECO:0000313" key="2">
    <source>
        <dbReference type="Proteomes" id="UP001055879"/>
    </source>
</evidence>
<protein>
    <submittedName>
        <fullName evidence="1">Uncharacterized protein</fullName>
    </submittedName>
</protein>
<accession>A0ACB9FPB3</accession>
<keyword evidence="2" id="KW-1185">Reference proteome</keyword>
<gene>
    <name evidence="1" type="ORF">L6452_04313</name>
</gene>
<comment type="caution">
    <text evidence="1">The sequence shown here is derived from an EMBL/GenBank/DDBJ whole genome shotgun (WGS) entry which is preliminary data.</text>
</comment>
<dbReference type="Proteomes" id="UP001055879">
    <property type="component" value="Linkage Group LG01"/>
</dbReference>
<dbReference type="EMBL" id="CM042047">
    <property type="protein sequence ID" value="KAI3773114.1"/>
    <property type="molecule type" value="Genomic_DNA"/>
</dbReference>
<evidence type="ECO:0000313" key="1">
    <source>
        <dbReference type="EMBL" id="KAI3773114.1"/>
    </source>
</evidence>
<reference evidence="2" key="1">
    <citation type="journal article" date="2022" name="Mol. Ecol. Resour.">
        <title>The genomes of chicory, endive, great burdock and yacon provide insights into Asteraceae palaeo-polyploidization history and plant inulin production.</title>
        <authorList>
            <person name="Fan W."/>
            <person name="Wang S."/>
            <person name="Wang H."/>
            <person name="Wang A."/>
            <person name="Jiang F."/>
            <person name="Liu H."/>
            <person name="Zhao H."/>
            <person name="Xu D."/>
            <person name="Zhang Y."/>
        </authorList>
    </citation>
    <scope>NUCLEOTIDE SEQUENCE [LARGE SCALE GENOMIC DNA]</scope>
    <source>
        <strain evidence="2">cv. Niubang</strain>
    </source>
</reference>
<reference evidence="1 2" key="2">
    <citation type="journal article" date="2022" name="Mol. Ecol. Resour.">
        <title>The genomes of chicory, endive, great burdock and yacon provide insights into Asteraceae paleo-polyploidization history and plant inulin production.</title>
        <authorList>
            <person name="Fan W."/>
            <person name="Wang S."/>
            <person name="Wang H."/>
            <person name="Wang A."/>
            <person name="Jiang F."/>
            <person name="Liu H."/>
            <person name="Zhao H."/>
            <person name="Xu D."/>
            <person name="Zhang Y."/>
        </authorList>
    </citation>
    <scope>NUCLEOTIDE SEQUENCE [LARGE SCALE GENOMIC DNA]</scope>
    <source>
        <strain evidence="2">cv. Niubang</strain>
    </source>
</reference>
<organism evidence="1 2">
    <name type="scientific">Arctium lappa</name>
    <name type="common">Greater burdock</name>
    <name type="synonym">Lappa major</name>
    <dbReference type="NCBI Taxonomy" id="4217"/>
    <lineage>
        <taxon>Eukaryota</taxon>
        <taxon>Viridiplantae</taxon>
        <taxon>Streptophyta</taxon>
        <taxon>Embryophyta</taxon>
        <taxon>Tracheophyta</taxon>
        <taxon>Spermatophyta</taxon>
        <taxon>Magnoliopsida</taxon>
        <taxon>eudicotyledons</taxon>
        <taxon>Gunneridae</taxon>
        <taxon>Pentapetalae</taxon>
        <taxon>asterids</taxon>
        <taxon>campanulids</taxon>
        <taxon>Asterales</taxon>
        <taxon>Asteraceae</taxon>
        <taxon>Carduoideae</taxon>
        <taxon>Cardueae</taxon>
        <taxon>Arctiinae</taxon>
        <taxon>Arctium</taxon>
    </lineage>
</organism>
<sequence>MRNLFLATFLLLLAVDDCNIVIKLCVLILGFPSVKMTLFLTSMVVFKGLCYIQQYRMFSMRTISSVMRPTQEMLDPGYSAL</sequence>